<evidence type="ECO:0000313" key="1">
    <source>
        <dbReference type="EMBL" id="KAK3348412.1"/>
    </source>
</evidence>
<name>A0AAE0MTZ4_9PEZI</name>
<proteinExistence type="predicted"/>
<evidence type="ECO:0000313" key="2">
    <source>
        <dbReference type="Proteomes" id="UP001278500"/>
    </source>
</evidence>
<organism evidence="1 2">
    <name type="scientific">Neurospora tetraspora</name>
    <dbReference type="NCBI Taxonomy" id="94610"/>
    <lineage>
        <taxon>Eukaryota</taxon>
        <taxon>Fungi</taxon>
        <taxon>Dikarya</taxon>
        <taxon>Ascomycota</taxon>
        <taxon>Pezizomycotina</taxon>
        <taxon>Sordariomycetes</taxon>
        <taxon>Sordariomycetidae</taxon>
        <taxon>Sordariales</taxon>
        <taxon>Sordariaceae</taxon>
        <taxon>Neurospora</taxon>
    </lineage>
</organism>
<reference evidence="1" key="2">
    <citation type="submission" date="2023-06" db="EMBL/GenBank/DDBJ databases">
        <authorList>
            <consortium name="Lawrence Berkeley National Laboratory"/>
            <person name="Haridas S."/>
            <person name="Hensen N."/>
            <person name="Bonometti L."/>
            <person name="Westerberg I."/>
            <person name="Brannstrom I.O."/>
            <person name="Guillou S."/>
            <person name="Cros-Aarteil S."/>
            <person name="Calhoun S."/>
            <person name="Kuo A."/>
            <person name="Mondo S."/>
            <person name="Pangilinan J."/>
            <person name="Riley R."/>
            <person name="Labutti K."/>
            <person name="Andreopoulos B."/>
            <person name="Lipzen A."/>
            <person name="Chen C."/>
            <person name="Yanf M."/>
            <person name="Daum C."/>
            <person name="Ng V."/>
            <person name="Clum A."/>
            <person name="Steindorff A."/>
            <person name="Ohm R."/>
            <person name="Martin F."/>
            <person name="Silar P."/>
            <person name="Natvig D."/>
            <person name="Lalanne C."/>
            <person name="Gautier V."/>
            <person name="Ament-Velasquez S.L."/>
            <person name="Kruys A."/>
            <person name="Hutchinson M.I."/>
            <person name="Powell A.J."/>
            <person name="Barry K."/>
            <person name="Miller A.N."/>
            <person name="Grigoriev I.V."/>
            <person name="Debuchy R."/>
            <person name="Gladieux P."/>
            <person name="Thoren M.H."/>
            <person name="Johannesson H."/>
        </authorList>
    </citation>
    <scope>NUCLEOTIDE SEQUENCE</scope>
    <source>
        <strain evidence="1">CBS 560.94</strain>
    </source>
</reference>
<protein>
    <submittedName>
        <fullName evidence="1">Uncharacterized protein</fullName>
    </submittedName>
</protein>
<keyword evidence="2" id="KW-1185">Reference proteome</keyword>
<reference evidence="1" key="1">
    <citation type="journal article" date="2023" name="Mol. Phylogenet. Evol.">
        <title>Genome-scale phylogeny and comparative genomics of the fungal order Sordariales.</title>
        <authorList>
            <person name="Hensen N."/>
            <person name="Bonometti L."/>
            <person name="Westerberg I."/>
            <person name="Brannstrom I.O."/>
            <person name="Guillou S."/>
            <person name="Cros-Aarteil S."/>
            <person name="Calhoun S."/>
            <person name="Haridas S."/>
            <person name="Kuo A."/>
            <person name="Mondo S."/>
            <person name="Pangilinan J."/>
            <person name="Riley R."/>
            <person name="LaButti K."/>
            <person name="Andreopoulos B."/>
            <person name="Lipzen A."/>
            <person name="Chen C."/>
            <person name="Yan M."/>
            <person name="Daum C."/>
            <person name="Ng V."/>
            <person name="Clum A."/>
            <person name="Steindorff A."/>
            <person name="Ohm R.A."/>
            <person name="Martin F."/>
            <person name="Silar P."/>
            <person name="Natvig D.O."/>
            <person name="Lalanne C."/>
            <person name="Gautier V."/>
            <person name="Ament-Velasquez S.L."/>
            <person name="Kruys A."/>
            <person name="Hutchinson M.I."/>
            <person name="Powell A.J."/>
            <person name="Barry K."/>
            <person name="Miller A.N."/>
            <person name="Grigoriev I.V."/>
            <person name="Debuchy R."/>
            <person name="Gladieux P."/>
            <person name="Hiltunen Thoren M."/>
            <person name="Johannesson H."/>
        </authorList>
    </citation>
    <scope>NUCLEOTIDE SEQUENCE</scope>
    <source>
        <strain evidence="1">CBS 560.94</strain>
    </source>
</reference>
<sequence>MAGAWDEGSEGALWCVEVLFHPSQREEGEGTPEATVHVCPWRWHLYAVSFIVFYEHGAQSSYYPVVTGCSKPHKRLANEGRMCLHGSLVGLDSQVMNTPAGPRRVFHGYRVLHTLLALVEGGADVGLAVAAQAELDLEGNGTAHEEVCAVNQLPGPAWMIDDMFEWFLEVETPYEQPVPFLPSLSHPDLQPSHLRFFLTKKFTYIGLATQADAPNILTYLFNLSDTKTRLRDTTASSRSYPWYKCISTIAKALSDPDALQHIKDEALHIAEGTEKEE</sequence>
<comment type="caution">
    <text evidence="1">The sequence shown here is derived from an EMBL/GenBank/DDBJ whole genome shotgun (WGS) entry which is preliminary data.</text>
</comment>
<dbReference type="AlphaFoldDB" id="A0AAE0MTZ4"/>
<gene>
    <name evidence="1" type="ORF">B0H65DRAFT_572252</name>
</gene>
<dbReference type="Proteomes" id="UP001278500">
    <property type="component" value="Unassembled WGS sequence"/>
</dbReference>
<dbReference type="EMBL" id="JAUEPP010000003">
    <property type="protein sequence ID" value="KAK3348412.1"/>
    <property type="molecule type" value="Genomic_DNA"/>
</dbReference>
<dbReference type="GeneID" id="87867657"/>
<accession>A0AAE0MTZ4</accession>
<dbReference type="RefSeq" id="XP_062683494.1">
    <property type="nucleotide sequence ID" value="XM_062830503.1"/>
</dbReference>